<gene>
    <name evidence="2" type="ORF">BRAA10T42517Z</name>
</gene>
<proteinExistence type="predicted"/>
<evidence type="ECO:0000256" key="1">
    <source>
        <dbReference type="SAM" id="MobiDB-lite"/>
    </source>
</evidence>
<organism evidence="2">
    <name type="scientific">Brassica campestris</name>
    <name type="common">Field mustard</name>
    <dbReference type="NCBI Taxonomy" id="3711"/>
    <lineage>
        <taxon>Eukaryota</taxon>
        <taxon>Viridiplantae</taxon>
        <taxon>Streptophyta</taxon>
        <taxon>Embryophyta</taxon>
        <taxon>Tracheophyta</taxon>
        <taxon>Spermatophyta</taxon>
        <taxon>Magnoliopsida</taxon>
        <taxon>eudicotyledons</taxon>
        <taxon>Gunneridae</taxon>
        <taxon>Pentapetalae</taxon>
        <taxon>rosids</taxon>
        <taxon>malvids</taxon>
        <taxon>Brassicales</taxon>
        <taxon>Brassicaceae</taxon>
        <taxon>Brassiceae</taxon>
        <taxon>Brassica</taxon>
    </lineage>
</organism>
<accession>A0A3P6CVZ6</accession>
<sequence>MTAKSSPNGNPTTPKVLEDKDIVEPSQQPLLKQATHYLELDHLLLIYNIRSLLLC</sequence>
<feature type="compositionally biased region" description="Polar residues" evidence="1">
    <location>
        <begin position="1"/>
        <end position="13"/>
    </location>
</feature>
<feature type="region of interest" description="Disordered" evidence="1">
    <location>
        <begin position="1"/>
        <end position="20"/>
    </location>
</feature>
<name>A0A3P6CVZ6_BRACM</name>
<reference evidence="2" key="1">
    <citation type="submission" date="2018-11" db="EMBL/GenBank/DDBJ databases">
        <authorList>
            <consortium name="Genoscope - CEA"/>
            <person name="William W."/>
        </authorList>
    </citation>
    <scope>NUCLEOTIDE SEQUENCE</scope>
</reference>
<evidence type="ECO:0000313" key="2">
    <source>
        <dbReference type="EMBL" id="VDD16804.1"/>
    </source>
</evidence>
<dbReference type="AlphaFoldDB" id="A0A3P6CVZ6"/>
<protein>
    <submittedName>
        <fullName evidence="2">Uncharacterized protein</fullName>
    </submittedName>
</protein>
<dbReference type="EMBL" id="LR031577">
    <property type="protein sequence ID" value="VDD16804.1"/>
    <property type="molecule type" value="Genomic_DNA"/>
</dbReference>